<keyword evidence="2" id="KW-1185">Reference proteome</keyword>
<proteinExistence type="predicted"/>
<name>A0ABS5M571_9MICO</name>
<organism evidence="1 2">
    <name type="scientific">Leucobacter manosquensis</name>
    <dbReference type="NCBI Taxonomy" id="2810611"/>
    <lineage>
        <taxon>Bacteria</taxon>
        <taxon>Bacillati</taxon>
        <taxon>Actinomycetota</taxon>
        <taxon>Actinomycetes</taxon>
        <taxon>Micrococcales</taxon>
        <taxon>Microbacteriaceae</taxon>
        <taxon>Leucobacter</taxon>
    </lineage>
</organism>
<dbReference type="RefSeq" id="WP_211649333.1">
    <property type="nucleotide sequence ID" value="NZ_JAFEVO010000001.1"/>
</dbReference>
<comment type="caution">
    <text evidence="1">The sequence shown here is derived from an EMBL/GenBank/DDBJ whole genome shotgun (WGS) entry which is preliminary data.</text>
</comment>
<dbReference type="Proteomes" id="UP000811492">
    <property type="component" value="Unassembled WGS sequence"/>
</dbReference>
<reference evidence="1 2" key="1">
    <citation type="submission" date="2021-02" db="EMBL/GenBank/DDBJ databases">
        <title>Draft genome and description of Leucobacter sp nov strain Marseille-Q4368.</title>
        <authorList>
            <person name="Boxberger M."/>
            <person name="La Scola B."/>
        </authorList>
    </citation>
    <scope>NUCLEOTIDE SEQUENCE [LARGE SCALE GENOMIC DNA]</scope>
    <source>
        <strain evidence="1 2">Marseille-Q4368</strain>
    </source>
</reference>
<sequence>MNDYMEYPMLMWMLTISLLSVAVLGAAIPLVAGLTSLQVKRDARKAGND</sequence>
<evidence type="ECO:0000313" key="1">
    <source>
        <dbReference type="EMBL" id="MBS3182349.1"/>
    </source>
</evidence>
<evidence type="ECO:0000313" key="2">
    <source>
        <dbReference type="Proteomes" id="UP000811492"/>
    </source>
</evidence>
<protein>
    <submittedName>
        <fullName evidence="1">Uncharacterized protein</fullName>
    </submittedName>
</protein>
<accession>A0ABS5M571</accession>
<gene>
    <name evidence="1" type="ORF">JSQ98_09120</name>
</gene>
<dbReference type="EMBL" id="JAFEVO010000001">
    <property type="protein sequence ID" value="MBS3182349.1"/>
    <property type="molecule type" value="Genomic_DNA"/>
</dbReference>